<accession>A0A645ENL7</accession>
<proteinExistence type="predicted"/>
<evidence type="ECO:0000256" key="1">
    <source>
        <dbReference type="SAM" id="MobiDB-lite"/>
    </source>
</evidence>
<dbReference type="EMBL" id="VSSQ01048982">
    <property type="protein sequence ID" value="MPN03036.1"/>
    <property type="molecule type" value="Genomic_DNA"/>
</dbReference>
<evidence type="ECO:0000313" key="2">
    <source>
        <dbReference type="EMBL" id="MPN03036.1"/>
    </source>
</evidence>
<reference evidence="2" key="1">
    <citation type="submission" date="2019-08" db="EMBL/GenBank/DDBJ databases">
        <authorList>
            <person name="Kucharzyk K."/>
            <person name="Murdoch R.W."/>
            <person name="Higgins S."/>
            <person name="Loffler F."/>
        </authorList>
    </citation>
    <scope>NUCLEOTIDE SEQUENCE</scope>
</reference>
<dbReference type="AlphaFoldDB" id="A0A645ENL7"/>
<feature type="compositionally biased region" description="Low complexity" evidence="1">
    <location>
        <begin position="15"/>
        <end position="28"/>
    </location>
</feature>
<protein>
    <submittedName>
        <fullName evidence="2">Uncharacterized protein</fullName>
    </submittedName>
</protein>
<sequence>MPLCRVLRATRAGAVGSRRAAGPDLEGALEGGAVGEAQVGGDGDERGFAAG</sequence>
<feature type="compositionally biased region" description="Gly residues" evidence="1">
    <location>
        <begin position="29"/>
        <end position="41"/>
    </location>
</feature>
<organism evidence="2">
    <name type="scientific">bioreactor metagenome</name>
    <dbReference type="NCBI Taxonomy" id="1076179"/>
    <lineage>
        <taxon>unclassified sequences</taxon>
        <taxon>metagenomes</taxon>
        <taxon>ecological metagenomes</taxon>
    </lineage>
</organism>
<feature type="region of interest" description="Disordered" evidence="1">
    <location>
        <begin position="15"/>
        <end position="51"/>
    </location>
</feature>
<comment type="caution">
    <text evidence="2">The sequence shown here is derived from an EMBL/GenBank/DDBJ whole genome shotgun (WGS) entry which is preliminary data.</text>
</comment>
<gene>
    <name evidence="2" type="ORF">SDC9_150259</name>
</gene>
<name>A0A645ENL7_9ZZZZ</name>